<dbReference type="Pfam" id="PF04450">
    <property type="entry name" value="BSP"/>
    <property type="match status" value="1"/>
</dbReference>
<gene>
    <name evidence="1" type="ORF">SAMN04489844_2030</name>
</gene>
<proteinExistence type="predicted"/>
<reference evidence="2" key="1">
    <citation type="submission" date="2016-10" db="EMBL/GenBank/DDBJ databases">
        <authorList>
            <person name="Varghese N."/>
            <person name="Submissions S."/>
        </authorList>
    </citation>
    <scope>NUCLEOTIDE SEQUENCE [LARGE SCALE GENOMIC DNA]</scope>
    <source>
        <strain evidence="2">DSM 22017</strain>
    </source>
</reference>
<keyword evidence="2" id="KW-1185">Reference proteome</keyword>
<dbReference type="EMBL" id="FNRT01000002">
    <property type="protein sequence ID" value="SEC29517.1"/>
    <property type="molecule type" value="Genomic_DNA"/>
</dbReference>
<dbReference type="AlphaFoldDB" id="A0A1H4RCB9"/>
<name>A0A1H4RCB9_9ACTN</name>
<sequence length="191" mass="21141">MSPSEWPGLLTGHLRGRRRRSGIRSWANALVAEHGRAVADVMGLEPVRVLVVVSPRPGIAVTGGRVIRLHEPWFVEHPDDAGCVVHELSHAYLQPREHSERTHWVIEGIADLTRNRLGLSTEWSQPGFEPGAALTGYQPSAHFLAWVDEQAPGTVVAVSHRLREGTYDPSRFAVDGRTVDELVRDYEAAHA</sequence>
<dbReference type="PANTHER" id="PTHR33321:SF12">
    <property type="entry name" value="PLANT BASIC SECRETORY PROTEIN (BSP) FAMILY PROTEIN"/>
    <property type="match status" value="1"/>
</dbReference>
<dbReference type="STRING" id="402596.SAMN04489844_2030"/>
<protein>
    <submittedName>
        <fullName evidence="1">Peptidase</fullName>
    </submittedName>
</protein>
<dbReference type="Proteomes" id="UP000198742">
    <property type="component" value="Unassembled WGS sequence"/>
</dbReference>
<accession>A0A1H4RCB9</accession>
<dbReference type="InterPro" id="IPR007541">
    <property type="entry name" value="Uncharacterised_BSP"/>
</dbReference>
<organism evidence="1 2">
    <name type="scientific">Nocardioides exalbidus</name>
    <dbReference type="NCBI Taxonomy" id="402596"/>
    <lineage>
        <taxon>Bacteria</taxon>
        <taxon>Bacillati</taxon>
        <taxon>Actinomycetota</taxon>
        <taxon>Actinomycetes</taxon>
        <taxon>Propionibacteriales</taxon>
        <taxon>Nocardioidaceae</taxon>
        <taxon>Nocardioides</taxon>
    </lineage>
</organism>
<dbReference type="PANTHER" id="PTHR33321">
    <property type="match status" value="1"/>
</dbReference>
<dbReference type="RefSeq" id="WP_090968993.1">
    <property type="nucleotide sequence ID" value="NZ_FNRT01000002.1"/>
</dbReference>
<evidence type="ECO:0000313" key="2">
    <source>
        <dbReference type="Proteomes" id="UP000198742"/>
    </source>
</evidence>
<evidence type="ECO:0000313" key="1">
    <source>
        <dbReference type="EMBL" id="SEC29517.1"/>
    </source>
</evidence>
<dbReference type="OrthoDB" id="211588at2"/>